<comment type="subcellular location">
    <subcellularLocation>
        <location evidence="1">Membrane</location>
        <topology evidence="1">Multi-pass membrane protein</topology>
    </subcellularLocation>
</comment>
<feature type="transmembrane region" description="Helical" evidence="7">
    <location>
        <begin position="144"/>
        <end position="164"/>
    </location>
</feature>
<keyword evidence="6 7" id="KW-0472">Membrane</keyword>
<keyword evidence="5 7" id="KW-1133">Transmembrane helix</keyword>
<protein>
    <submittedName>
        <fullName evidence="9">MFS transporter</fullName>
    </submittedName>
</protein>
<feature type="transmembrane region" description="Helical" evidence="7">
    <location>
        <begin position="55"/>
        <end position="74"/>
    </location>
</feature>
<dbReference type="PROSITE" id="PS00216">
    <property type="entry name" value="SUGAR_TRANSPORT_1"/>
    <property type="match status" value="1"/>
</dbReference>
<dbReference type="CDD" id="cd17316">
    <property type="entry name" value="MFS_SV2_like"/>
    <property type="match status" value="1"/>
</dbReference>
<evidence type="ECO:0000256" key="7">
    <source>
        <dbReference type="SAM" id="Phobius"/>
    </source>
</evidence>
<dbReference type="Gene3D" id="1.20.1250.20">
    <property type="entry name" value="MFS general substrate transporter like domains"/>
    <property type="match status" value="1"/>
</dbReference>
<comment type="similarity">
    <text evidence="2">Belongs to the major facilitator superfamily. Sugar transporter (TC 2.A.1.1) family.</text>
</comment>
<feature type="domain" description="Major facilitator superfamily (MFS) profile" evidence="8">
    <location>
        <begin position="20"/>
        <end position="434"/>
    </location>
</feature>
<dbReference type="Proteomes" id="UP001379533">
    <property type="component" value="Chromosome"/>
</dbReference>
<evidence type="ECO:0000256" key="3">
    <source>
        <dbReference type="ARBA" id="ARBA00022448"/>
    </source>
</evidence>
<evidence type="ECO:0000256" key="4">
    <source>
        <dbReference type="ARBA" id="ARBA00022692"/>
    </source>
</evidence>
<dbReference type="InterPro" id="IPR005828">
    <property type="entry name" value="MFS_sugar_transport-like"/>
</dbReference>
<dbReference type="InterPro" id="IPR036259">
    <property type="entry name" value="MFS_trans_sf"/>
</dbReference>
<organism evidence="9 10">
    <name type="scientific">Pendulispora brunnea</name>
    <dbReference type="NCBI Taxonomy" id="2905690"/>
    <lineage>
        <taxon>Bacteria</taxon>
        <taxon>Pseudomonadati</taxon>
        <taxon>Myxococcota</taxon>
        <taxon>Myxococcia</taxon>
        <taxon>Myxococcales</taxon>
        <taxon>Sorangiineae</taxon>
        <taxon>Pendulisporaceae</taxon>
        <taxon>Pendulispora</taxon>
    </lineage>
</organism>
<evidence type="ECO:0000256" key="2">
    <source>
        <dbReference type="ARBA" id="ARBA00010992"/>
    </source>
</evidence>
<dbReference type="PROSITE" id="PS50850">
    <property type="entry name" value="MFS"/>
    <property type="match status" value="1"/>
</dbReference>
<proteinExistence type="inferred from homology"/>
<dbReference type="InterPro" id="IPR005829">
    <property type="entry name" value="Sugar_transporter_CS"/>
</dbReference>
<accession>A0ABZ2K3M9</accession>
<sequence>MNDVAARMDRLPITRTHRMATFAVGLGLFFDVYEIFLAGVLSQVLVRDFHMPKDWLPWLLGSGFLGMAIGSSTLGRLADRVGRRRAFLLGLWVYSLFSLAGAFSTGPVMLLVTRFLAGIGIGAEPPLADAYMGDLLPAKERGRYTAWAYTLAFFGVPAVGFLGHGLTPLAPLGIAGWRWMFVLGALGSIILYPLRRRLPESPRWLESVGRHDEARELVARIEAEATGALPEPEASRGAKPEEIGRLRDLLVPPWRRRLGMMTMFQLLQPFAYYGFGTLVPLVLTAKGYPMKSLQFSAVTFLGYPIGSVISLPIIERFERKYVVAGALTLMAIFGIAFGTAASTAWVLVLGFLYTTTSNVFSNGYHIYQAEIFPTKLRGAACGSTYALSRISSAAMPFVLVPILDAHGPAVLFVVVASVIALNALNITVLGPRTTGRALEHI</sequence>
<dbReference type="PANTHER" id="PTHR23511">
    <property type="entry name" value="SYNAPTIC VESICLE GLYCOPROTEIN 2"/>
    <property type="match status" value="1"/>
</dbReference>
<evidence type="ECO:0000256" key="5">
    <source>
        <dbReference type="ARBA" id="ARBA00022989"/>
    </source>
</evidence>
<dbReference type="Pfam" id="PF00083">
    <property type="entry name" value="Sugar_tr"/>
    <property type="match status" value="1"/>
</dbReference>
<keyword evidence="4 7" id="KW-0812">Transmembrane</keyword>
<dbReference type="RefSeq" id="WP_394843898.1">
    <property type="nucleotide sequence ID" value="NZ_CP089982.1"/>
</dbReference>
<feature type="transmembrane region" description="Helical" evidence="7">
    <location>
        <begin position="176"/>
        <end position="194"/>
    </location>
</feature>
<dbReference type="EMBL" id="CP089982">
    <property type="protein sequence ID" value="WXA93298.1"/>
    <property type="molecule type" value="Genomic_DNA"/>
</dbReference>
<evidence type="ECO:0000256" key="6">
    <source>
        <dbReference type="ARBA" id="ARBA00023136"/>
    </source>
</evidence>
<evidence type="ECO:0000313" key="10">
    <source>
        <dbReference type="Proteomes" id="UP001379533"/>
    </source>
</evidence>
<keyword evidence="10" id="KW-1185">Reference proteome</keyword>
<evidence type="ECO:0000259" key="8">
    <source>
        <dbReference type="PROSITE" id="PS50850"/>
    </source>
</evidence>
<dbReference type="SUPFAM" id="SSF103473">
    <property type="entry name" value="MFS general substrate transporter"/>
    <property type="match status" value="1"/>
</dbReference>
<reference evidence="9 10" key="1">
    <citation type="submission" date="2021-12" db="EMBL/GenBank/DDBJ databases">
        <title>Discovery of the Pendulisporaceae a myxobacterial family with distinct sporulation behavior and unique specialized metabolism.</title>
        <authorList>
            <person name="Garcia R."/>
            <person name="Popoff A."/>
            <person name="Bader C.D."/>
            <person name="Loehr J."/>
            <person name="Walesch S."/>
            <person name="Walt C."/>
            <person name="Boldt J."/>
            <person name="Bunk B."/>
            <person name="Haeckl F.J.F.P.J."/>
            <person name="Gunesch A.P."/>
            <person name="Birkelbach J."/>
            <person name="Nuebel U."/>
            <person name="Pietschmann T."/>
            <person name="Bach T."/>
            <person name="Mueller R."/>
        </authorList>
    </citation>
    <scope>NUCLEOTIDE SEQUENCE [LARGE SCALE GENOMIC DNA]</scope>
    <source>
        <strain evidence="9 10">MSr12523</strain>
    </source>
</reference>
<feature type="transmembrane region" description="Helical" evidence="7">
    <location>
        <begin position="321"/>
        <end position="353"/>
    </location>
</feature>
<feature type="transmembrane region" description="Helical" evidence="7">
    <location>
        <begin position="409"/>
        <end position="429"/>
    </location>
</feature>
<feature type="transmembrane region" description="Helical" evidence="7">
    <location>
        <begin position="20"/>
        <end position="43"/>
    </location>
</feature>
<evidence type="ECO:0000256" key="1">
    <source>
        <dbReference type="ARBA" id="ARBA00004141"/>
    </source>
</evidence>
<feature type="transmembrane region" description="Helical" evidence="7">
    <location>
        <begin position="111"/>
        <end position="132"/>
    </location>
</feature>
<keyword evidence="3" id="KW-0813">Transport</keyword>
<evidence type="ECO:0000313" key="9">
    <source>
        <dbReference type="EMBL" id="WXA93298.1"/>
    </source>
</evidence>
<gene>
    <name evidence="9" type="ORF">LZC95_43455</name>
</gene>
<dbReference type="InterPro" id="IPR020846">
    <property type="entry name" value="MFS_dom"/>
</dbReference>
<name>A0ABZ2K3M9_9BACT</name>
<feature type="transmembrane region" description="Helical" evidence="7">
    <location>
        <begin position="86"/>
        <end position="105"/>
    </location>
</feature>
<feature type="transmembrane region" description="Helical" evidence="7">
    <location>
        <begin position="295"/>
        <end position="314"/>
    </location>
</feature>
<feature type="transmembrane region" description="Helical" evidence="7">
    <location>
        <begin position="264"/>
        <end position="283"/>
    </location>
</feature>